<dbReference type="InterPro" id="IPR001173">
    <property type="entry name" value="Glyco_trans_2-like"/>
</dbReference>
<dbReference type="InterPro" id="IPR001296">
    <property type="entry name" value="Glyco_trans_1"/>
</dbReference>
<name>A0ABX1TJV0_9GAMM</name>
<dbReference type="InterPro" id="IPR029044">
    <property type="entry name" value="Nucleotide-diphossugar_trans"/>
</dbReference>
<organism evidence="4 5">
    <name type="scientific">Candidatus Competibacter phosphatis</name>
    <dbReference type="NCBI Taxonomy" id="221280"/>
    <lineage>
        <taxon>Bacteria</taxon>
        <taxon>Pseudomonadati</taxon>
        <taxon>Pseudomonadota</taxon>
        <taxon>Gammaproteobacteria</taxon>
        <taxon>Candidatus Competibacteraceae</taxon>
        <taxon>Candidatus Competibacter</taxon>
    </lineage>
</organism>
<dbReference type="SUPFAM" id="SSF53756">
    <property type="entry name" value="UDP-Glycosyltransferase/glycogen phosphorylase"/>
    <property type="match status" value="1"/>
</dbReference>
<evidence type="ECO:0000259" key="3">
    <source>
        <dbReference type="Pfam" id="PF00535"/>
    </source>
</evidence>
<dbReference type="PANTHER" id="PTHR43179">
    <property type="entry name" value="RHAMNOSYLTRANSFERASE WBBL"/>
    <property type="match status" value="1"/>
</dbReference>
<evidence type="ECO:0000256" key="1">
    <source>
        <dbReference type="SAM" id="MobiDB-lite"/>
    </source>
</evidence>
<dbReference type="EMBL" id="SPMZ01000017">
    <property type="protein sequence ID" value="NMQ18939.1"/>
    <property type="molecule type" value="Genomic_DNA"/>
</dbReference>
<evidence type="ECO:0000313" key="5">
    <source>
        <dbReference type="Proteomes" id="UP000760480"/>
    </source>
</evidence>
<dbReference type="Pfam" id="PF00534">
    <property type="entry name" value="Glycos_transf_1"/>
    <property type="match status" value="1"/>
</dbReference>
<dbReference type="Pfam" id="PF00535">
    <property type="entry name" value="Glycos_transf_2"/>
    <property type="match status" value="1"/>
</dbReference>
<proteinExistence type="predicted"/>
<evidence type="ECO:0000313" key="4">
    <source>
        <dbReference type="EMBL" id="NMQ18939.1"/>
    </source>
</evidence>
<feature type="domain" description="Glycosyl transferase family 1" evidence="2">
    <location>
        <begin position="583"/>
        <end position="669"/>
    </location>
</feature>
<keyword evidence="5" id="KW-1185">Reference proteome</keyword>
<reference evidence="4 5" key="1">
    <citation type="submission" date="2019-03" db="EMBL/GenBank/DDBJ databases">
        <title>Metabolic reconstructions from genomes of highly enriched 'Candidatus Accumulibacter' and 'Candidatus Competibacter' bioreactor populations.</title>
        <authorList>
            <person name="Annavajhala M.K."/>
            <person name="Welles L."/>
            <person name="Abbas B."/>
            <person name="Sorokin D."/>
            <person name="Park H."/>
            <person name="Van Loosdrecht M."/>
            <person name="Chandran K."/>
        </authorList>
    </citation>
    <scope>NUCLEOTIDE SEQUENCE [LARGE SCALE GENOMIC DNA]</scope>
    <source>
        <strain evidence="4 5">SBR_G</strain>
    </source>
</reference>
<accession>A0ABX1TJV0</accession>
<dbReference type="PANTHER" id="PTHR43179:SF7">
    <property type="entry name" value="RHAMNOSYLTRANSFERASE WBBL"/>
    <property type="match status" value="1"/>
</dbReference>
<gene>
    <name evidence="4" type="ORF">E4P82_06780</name>
</gene>
<dbReference type="Proteomes" id="UP000760480">
    <property type="component" value="Unassembled WGS sequence"/>
</dbReference>
<feature type="domain" description="Glycosyltransferase 2-like" evidence="3">
    <location>
        <begin position="92"/>
        <end position="272"/>
    </location>
</feature>
<protein>
    <submittedName>
        <fullName evidence="4">Glycosyltransferase</fullName>
    </submittedName>
</protein>
<dbReference type="SUPFAM" id="SSF53448">
    <property type="entry name" value="Nucleotide-diphospho-sugar transferases"/>
    <property type="match status" value="1"/>
</dbReference>
<dbReference type="Gene3D" id="3.40.50.2000">
    <property type="entry name" value="Glycogen Phosphorylase B"/>
    <property type="match status" value="1"/>
</dbReference>
<comment type="caution">
    <text evidence="4">The sequence shown here is derived from an EMBL/GenBank/DDBJ whole genome shotgun (WGS) entry which is preliminary data.</text>
</comment>
<dbReference type="CDD" id="cd03801">
    <property type="entry name" value="GT4_PimA-like"/>
    <property type="match status" value="1"/>
</dbReference>
<feature type="region of interest" description="Disordered" evidence="1">
    <location>
        <begin position="56"/>
        <end position="81"/>
    </location>
</feature>
<dbReference type="Gene3D" id="3.90.550.10">
    <property type="entry name" value="Spore Coat Polysaccharide Biosynthesis Protein SpsA, Chain A"/>
    <property type="match status" value="1"/>
</dbReference>
<evidence type="ECO:0000259" key="2">
    <source>
        <dbReference type="Pfam" id="PF00534"/>
    </source>
</evidence>
<feature type="compositionally biased region" description="Polar residues" evidence="1">
    <location>
        <begin position="56"/>
        <end position="78"/>
    </location>
</feature>
<sequence>MSQFNKNTEATLQSWRWKTGDFLVRLVEIALLRPKSTLASDHLRALVQQFRAWRQPSQISKSPDPRSSPQAEPTSSTERTLRQSIAAGGRATVIVCVHNAPAEVRACLESIGRYTNLRCHELILIDDGSNAPTQRLVVEYAAKLGAKTVRNETALGYTKAANQGLRKAQGDYCLLLNSDTLVTPGWLDCLIRCASSHPRTACVGPLSNAASWQSIPNLKTDSGEWQVNELPETISLDEYARLIAMRSSRLYPQVPFINGFCYLITRESLNQLGYLDEDTFPRGYGEEDDFSVRAQNAGWALRIADDCYVYHAKSKSFTSQVRTEITATTKVALQAKHGKSKIDDLLQKIQHNEPLLISRTLAKIATHSQPDKLSITSLDIPDSATRPTLHIGWVQPHLKVVGGIRRAIEMTNRLVALGFRTTLITPHGEKTDWLPISAQVIDTNDAKSIRFDVLIVSDPDVYPFFSETAADLRINYHLAPYHLYRNPDKNLERYYRDSSDKNPIHHVANSKWTADNAESAHKIHNEGVFPGGIDPYLFFPHNEEKVFDVVFYGSDRPHKGTATILSATSDLRTLSLATLDAQQDDLARHISKGRVFASACWHEGFNFCPLEAMACGVPVAMTDDGGSREYAVDRENALVVPVNDAQALREAIHEALENIPLRLRLIENGLWTASRYTWDRVTTDFAALILKLHRQDIATGLARRQ</sequence>